<comment type="caution">
    <text evidence="1">The sequence shown here is derived from an EMBL/GenBank/DDBJ whole genome shotgun (WGS) entry which is preliminary data.</text>
</comment>
<sequence length="73" mass="8362">MACFLMVIGQDLGLTFSKLRKVLFQDRRDVRMDLLPLAPEQGVVDRVTQQHMFEGEADERRNVDAIDDVGLLE</sequence>
<gene>
    <name evidence="1" type="ORF">GALL_429930</name>
</gene>
<accession>A0A1J5PUQ5</accession>
<dbReference type="AlphaFoldDB" id="A0A1J5PUQ5"/>
<organism evidence="1">
    <name type="scientific">mine drainage metagenome</name>
    <dbReference type="NCBI Taxonomy" id="410659"/>
    <lineage>
        <taxon>unclassified sequences</taxon>
        <taxon>metagenomes</taxon>
        <taxon>ecological metagenomes</taxon>
    </lineage>
</organism>
<name>A0A1J5PUQ5_9ZZZZ</name>
<protein>
    <submittedName>
        <fullName evidence="1">Uncharacterized protein</fullName>
    </submittedName>
</protein>
<evidence type="ECO:0000313" key="1">
    <source>
        <dbReference type="EMBL" id="OIQ75342.1"/>
    </source>
</evidence>
<dbReference type="EMBL" id="MLJW01002197">
    <property type="protein sequence ID" value="OIQ75342.1"/>
    <property type="molecule type" value="Genomic_DNA"/>
</dbReference>
<reference evidence="1" key="1">
    <citation type="submission" date="2016-10" db="EMBL/GenBank/DDBJ databases">
        <title>Sequence of Gallionella enrichment culture.</title>
        <authorList>
            <person name="Poehlein A."/>
            <person name="Muehling M."/>
            <person name="Daniel R."/>
        </authorList>
    </citation>
    <scope>NUCLEOTIDE SEQUENCE</scope>
</reference>
<proteinExistence type="predicted"/>